<evidence type="ECO:0000256" key="1">
    <source>
        <dbReference type="SAM" id="MobiDB-lite"/>
    </source>
</evidence>
<feature type="region of interest" description="Disordered" evidence="1">
    <location>
        <begin position="102"/>
        <end position="136"/>
    </location>
</feature>
<name>A0ABQ6HKA5_9MICO</name>
<gene>
    <name evidence="2" type="ORF">GCM10025862_01400</name>
</gene>
<keyword evidence="3" id="KW-1185">Reference proteome</keyword>
<dbReference type="EMBL" id="BSUJ01000001">
    <property type="protein sequence ID" value="GMA18119.1"/>
    <property type="molecule type" value="Genomic_DNA"/>
</dbReference>
<sequence length="136" mass="14470">MRQAITQPGLAPMIVAPVRSARDHCQATSGHIGLPSTMTIEARTSSELTSAFHIIQAVVENHSIRSSGPMSHDSAWFFRCSSRMPPWPWTIAFGWPVVPEEKSTNSGWSNGTASNAIGSGVTSRSRACQSSASGTA</sequence>
<accession>A0ABQ6HKA5</accession>
<evidence type="ECO:0000313" key="3">
    <source>
        <dbReference type="Proteomes" id="UP001157109"/>
    </source>
</evidence>
<feature type="compositionally biased region" description="Polar residues" evidence="1">
    <location>
        <begin position="104"/>
        <end position="136"/>
    </location>
</feature>
<comment type="caution">
    <text evidence="2">The sequence shown here is derived from an EMBL/GenBank/DDBJ whole genome shotgun (WGS) entry which is preliminary data.</text>
</comment>
<evidence type="ECO:0000313" key="2">
    <source>
        <dbReference type="EMBL" id="GMA18119.1"/>
    </source>
</evidence>
<proteinExistence type="predicted"/>
<organism evidence="2 3">
    <name type="scientific">Arsenicicoccus piscis</name>
    <dbReference type="NCBI Taxonomy" id="673954"/>
    <lineage>
        <taxon>Bacteria</taxon>
        <taxon>Bacillati</taxon>
        <taxon>Actinomycetota</taxon>
        <taxon>Actinomycetes</taxon>
        <taxon>Micrococcales</taxon>
        <taxon>Intrasporangiaceae</taxon>
        <taxon>Arsenicicoccus</taxon>
    </lineage>
</organism>
<reference evidence="3" key="1">
    <citation type="journal article" date="2019" name="Int. J. Syst. Evol. Microbiol.">
        <title>The Global Catalogue of Microorganisms (GCM) 10K type strain sequencing project: providing services to taxonomists for standard genome sequencing and annotation.</title>
        <authorList>
            <consortium name="The Broad Institute Genomics Platform"/>
            <consortium name="The Broad Institute Genome Sequencing Center for Infectious Disease"/>
            <person name="Wu L."/>
            <person name="Ma J."/>
        </authorList>
    </citation>
    <scope>NUCLEOTIDE SEQUENCE [LARGE SCALE GENOMIC DNA]</scope>
    <source>
        <strain evidence="3">NBRC 105830</strain>
    </source>
</reference>
<protein>
    <submittedName>
        <fullName evidence="2">Uncharacterized protein</fullName>
    </submittedName>
</protein>
<dbReference type="Proteomes" id="UP001157109">
    <property type="component" value="Unassembled WGS sequence"/>
</dbReference>